<evidence type="ECO:0000313" key="2">
    <source>
        <dbReference type="EMBL" id="AMG76205.1"/>
    </source>
</evidence>
<feature type="chain" id="PRO_5041738719" description="Secreted protein" evidence="1">
    <location>
        <begin position="38"/>
        <end position="272"/>
    </location>
</feature>
<gene>
    <name evidence="2" type="ORF">SGRAN_3873</name>
</gene>
<proteinExistence type="predicted"/>
<organism evidence="2 3">
    <name type="scientific">Sphingopyxis granuli</name>
    <dbReference type="NCBI Taxonomy" id="267128"/>
    <lineage>
        <taxon>Bacteria</taxon>
        <taxon>Pseudomonadati</taxon>
        <taxon>Pseudomonadota</taxon>
        <taxon>Alphaproteobacteria</taxon>
        <taxon>Sphingomonadales</taxon>
        <taxon>Sphingomonadaceae</taxon>
        <taxon>Sphingopyxis</taxon>
    </lineage>
</organism>
<accession>A0AA86GS10</accession>
<name>A0AA86GS10_9SPHN</name>
<dbReference type="RefSeq" id="WP_067186295.1">
    <property type="nucleotide sequence ID" value="NZ_CP012199.1"/>
</dbReference>
<keyword evidence="3" id="KW-1185">Reference proteome</keyword>
<protein>
    <recommendedName>
        <fullName evidence="4">Secreted protein</fullName>
    </recommendedName>
</protein>
<dbReference type="Proteomes" id="UP000058599">
    <property type="component" value="Chromosome"/>
</dbReference>
<feature type="signal peptide" evidence="1">
    <location>
        <begin position="1"/>
        <end position="37"/>
    </location>
</feature>
<dbReference type="EMBL" id="CP012199">
    <property type="protein sequence ID" value="AMG76205.1"/>
    <property type="molecule type" value="Genomic_DNA"/>
</dbReference>
<dbReference type="KEGG" id="sgi:SGRAN_3873"/>
<evidence type="ECO:0000313" key="3">
    <source>
        <dbReference type="Proteomes" id="UP000058599"/>
    </source>
</evidence>
<keyword evidence="1" id="KW-0732">Signal</keyword>
<reference evidence="2 3" key="1">
    <citation type="journal article" date="2016" name="BMC Genomics">
        <title>Genomic analysis of the nitrate-respiring Sphingopyxis granuli (formerly Sphingomonas macrogoltabida) strain TFA.</title>
        <authorList>
            <person name="Garcia-Romero I."/>
            <person name="Perez-Pulido A.J."/>
            <person name="Gonzalez-Flores Y.E."/>
            <person name="Reyes-Ramirez F."/>
            <person name="Santero E."/>
            <person name="Floriano B."/>
        </authorList>
    </citation>
    <scope>NUCLEOTIDE SEQUENCE [LARGE SCALE GENOMIC DNA]</scope>
    <source>
        <strain evidence="2 3">TFA</strain>
    </source>
</reference>
<evidence type="ECO:0008006" key="4">
    <source>
        <dbReference type="Google" id="ProtNLM"/>
    </source>
</evidence>
<sequence length="272" mass="28838">MTRKGRTKAGFPRSPTRRYRRILLASVLALAATPAAAQDGRPRWYGVDHGAQQARLVFGVPDGGMTLLNFICDKGVPEVSAYITHPPVRLAAGTSVPVRLSDGSATLTFPATVQPPEADGLLRLRGQVPLDASFEAILAADDRMSVSVAGSSARYPLDGVAAAARPLIALCGTAARAAPAADLKVAVTNRSRRRLEQLALRAPDGIESDSDAFGYDGLAPGRTRTFTIPGGAGVCTYEISVLFEEKEEDCCSDPMPIAQQNLCDDPRIIVHD</sequence>
<dbReference type="AlphaFoldDB" id="A0AA86GS10"/>
<evidence type="ECO:0000256" key="1">
    <source>
        <dbReference type="SAM" id="SignalP"/>
    </source>
</evidence>